<accession>A0A565BUF7</accession>
<name>A0A565BUF7_9BRAS</name>
<evidence type="ECO:0000256" key="2">
    <source>
        <dbReference type="SAM" id="SignalP"/>
    </source>
</evidence>
<organism evidence="3 4">
    <name type="scientific">Arabis nemorensis</name>
    <dbReference type="NCBI Taxonomy" id="586526"/>
    <lineage>
        <taxon>Eukaryota</taxon>
        <taxon>Viridiplantae</taxon>
        <taxon>Streptophyta</taxon>
        <taxon>Embryophyta</taxon>
        <taxon>Tracheophyta</taxon>
        <taxon>Spermatophyta</taxon>
        <taxon>Magnoliopsida</taxon>
        <taxon>eudicotyledons</taxon>
        <taxon>Gunneridae</taxon>
        <taxon>Pentapetalae</taxon>
        <taxon>rosids</taxon>
        <taxon>malvids</taxon>
        <taxon>Brassicales</taxon>
        <taxon>Brassicaceae</taxon>
        <taxon>Arabideae</taxon>
        <taxon>Arabis</taxon>
    </lineage>
</organism>
<protein>
    <recommendedName>
        <fullName evidence="5">Transmembrane protein</fullName>
    </recommendedName>
</protein>
<keyword evidence="4" id="KW-1185">Reference proteome</keyword>
<dbReference type="Proteomes" id="UP000489600">
    <property type="component" value="Unassembled WGS sequence"/>
</dbReference>
<sequence>MLLKLKLVVLISFLLLLPLCSSGFEQNHGIAHTEQYSINKVEETIVGIMDYQEPGPNPRHDPEIPGQPPRQKN</sequence>
<proteinExistence type="predicted"/>
<evidence type="ECO:0000313" key="4">
    <source>
        <dbReference type="Proteomes" id="UP000489600"/>
    </source>
</evidence>
<dbReference type="AlphaFoldDB" id="A0A565BUF7"/>
<dbReference type="EMBL" id="CABITT030000005">
    <property type="protein sequence ID" value="VVB05044.1"/>
    <property type="molecule type" value="Genomic_DNA"/>
</dbReference>
<evidence type="ECO:0008006" key="5">
    <source>
        <dbReference type="Google" id="ProtNLM"/>
    </source>
</evidence>
<feature type="region of interest" description="Disordered" evidence="1">
    <location>
        <begin position="50"/>
        <end position="73"/>
    </location>
</feature>
<evidence type="ECO:0000256" key="1">
    <source>
        <dbReference type="SAM" id="MobiDB-lite"/>
    </source>
</evidence>
<gene>
    <name evidence="3" type="ORF">ANE_LOCUS15488</name>
</gene>
<feature type="chain" id="PRO_5021882062" description="Transmembrane protein" evidence="2">
    <location>
        <begin position="23"/>
        <end position="73"/>
    </location>
</feature>
<reference evidence="3" key="1">
    <citation type="submission" date="2019-07" db="EMBL/GenBank/DDBJ databases">
        <authorList>
            <person name="Dittberner H."/>
        </authorList>
    </citation>
    <scope>NUCLEOTIDE SEQUENCE [LARGE SCALE GENOMIC DNA]</scope>
</reference>
<feature type="signal peptide" evidence="2">
    <location>
        <begin position="1"/>
        <end position="22"/>
    </location>
</feature>
<keyword evidence="2" id="KW-0732">Signal</keyword>
<dbReference type="OrthoDB" id="1093770at2759"/>
<evidence type="ECO:0000313" key="3">
    <source>
        <dbReference type="EMBL" id="VVB05044.1"/>
    </source>
</evidence>
<comment type="caution">
    <text evidence="3">The sequence shown here is derived from an EMBL/GenBank/DDBJ whole genome shotgun (WGS) entry which is preliminary data.</text>
</comment>